<feature type="region of interest" description="Disordered" evidence="1">
    <location>
        <begin position="295"/>
        <end position="395"/>
    </location>
</feature>
<comment type="caution">
    <text evidence="2">The sequence shown here is derived from an EMBL/GenBank/DDBJ whole genome shotgun (WGS) entry which is preliminary data.</text>
</comment>
<evidence type="ECO:0008006" key="4">
    <source>
        <dbReference type="Google" id="ProtNLM"/>
    </source>
</evidence>
<dbReference type="InterPro" id="IPR036420">
    <property type="entry name" value="BRCT_dom_sf"/>
</dbReference>
<dbReference type="Gene3D" id="3.40.50.10190">
    <property type="entry name" value="BRCT domain"/>
    <property type="match status" value="1"/>
</dbReference>
<name>A0ABQ8UT53_9EUKA</name>
<keyword evidence="3" id="KW-1185">Reference proteome</keyword>
<evidence type="ECO:0000313" key="3">
    <source>
        <dbReference type="Proteomes" id="UP001141327"/>
    </source>
</evidence>
<evidence type="ECO:0000313" key="2">
    <source>
        <dbReference type="EMBL" id="KAJ4462310.1"/>
    </source>
</evidence>
<dbReference type="SUPFAM" id="SSF52113">
    <property type="entry name" value="BRCT domain"/>
    <property type="match status" value="1"/>
</dbReference>
<protein>
    <recommendedName>
        <fullName evidence="4">BRCT domain-containing protein</fullName>
    </recommendedName>
</protein>
<reference evidence="2" key="1">
    <citation type="journal article" date="2022" name="bioRxiv">
        <title>Genomics of Preaxostyla Flagellates Illuminates Evolutionary Transitions and the Path Towards Mitochondrial Loss.</title>
        <authorList>
            <person name="Novak L.V.F."/>
            <person name="Treitli S.C."/>
            <person name="Pyrih J."/>
            <person name="Halakuc P."/>
            <person name="Pipaliya S.V."/>
            <person name="Vacek V."/>
            <person name="Brzon O."/>
            <person name="Soukal P."/>
            <person name="Eme L."/>
            <person name="Dacks J.B."/>
            <person name="Karnkowska A."/>
            <person name="Elias M."/>
            <person name="Hampl V."/>
        </authorList>
    </citation>
    <scope>NUCLEOTIDE SEQUENCE</scope>
    <source>
        <strain evidence="2">RCP-MX</strain>
    </source>
</reference>
<dbReference type="Proteomes" id="UP001141327">
    <property type="component" value="Unassembled WGS sequence"/>
</dbReference>
<feature type="compositionally biased region" description="Pro residues" evidence="1">
    <location>
        <begin position="366"/>
        <end position="382"/>
    </location>
</feature>
<gene>
    <name evidence="2" type="ORF">PAPYR_918</name>
</gene>
<evidence type="ECO:0000256" key="1">
    <source>
        <dbReference type="SAM" id="MobiDB-lite"/>
    </source>
</evidence>
<dbReference type="EMBL" id="JAPMOS010000003">
    <property type="protein sequence ID" value="KAJ4462310.1"/>
    <property type="molecule type" value="Genomic_DNA"/>
</dbReference>
<sequence length="436" mass="46770">MKNEGGAGDDEVDPTSGNCFLPAAFFPGLVPQFEFQTFKITTQNMSLAQQQRERSRQTLTREQLKAGVNICGDMCRWSSSWHERDTFAFSDSDRLYCDTCSRQILPNTMYSIGHREVYPDAPIPVAGRDVCHLRCEEFRYDLEHNGKTEEQCLADLLRREGAGMAKFAGWFKVPEEEKRKFLATAGVTVTEELLNCAPPLAGTLWVITGSFGGGSDAEKQLIERLGGKVTESIGKTTKLTHMLLGQSGTTMYGQPTGRGSKKYKEAMKKKATVVEAADFRAAVKKFEDEGVVPPFAPNAAGTAQTPAAPKSAAPTRSRGARPEATATSTATETPAVSTEPATPAPTATATPPADDTAAAAAAAPTTPAPEPAAPAPVAPAPAPASDASKEEDFESLPRVKLQALAKKHKIRANMASAAIIKELKRIRSSPPEEDDE</sequence>
<accession>A0ABQ8UT53</accession>
<feature type="compositionally biased region" description="Low complexity" evidence="1">
    <location>
        <begin position="322"/>
        <end position="365"/>
    </location>
</feature>
<organism evidence="2 3">
    <name type="scientific">Paratrimastix pyriformis</name>
    <dbReference type="NCBI Taxonomy" id="342808"/>
    <lineage>
        <taxon>Eukaryota</taxon>
        <taxon>Metamonada</taxon>
        <taxon>Preaxostyla</taxon>
        <taxon>Paratrimastigidae</taxon>
        <taxon>Paratrimastix</taxon>
    </lineage>
</organism>
<proteinExistence type="predicted"/>